<dbReference type="Proteomes" id="UP001501442">
    <property type="component" value="Unassembled WGS sequence"/>
</dbReference>
<keyword evidence="2" id="KW-1185">Reference proteome</keyword>
<sequence length="110" mass="11799">MLLSDLRSGRLHHGTLRLSRGRPRGLVARGPLCPVAFTTARHPTAVWDVVFSDGPSPRRATCFGAPLESSAAYMVTDRVSGRPVENGSNEVRGGRMVMPVIARASVTCGR</sequence>
<organism evidence="1 2">
    <name type="scientific">Actinoallomurus vinaceus</name>
    <dbReference type="NCBI Taxonomy" id="1080074"/>
    <lineage>
        <taxon>Bacteria</taxon>
        <taxon>Bacillati</taxon>
        <taxon>Actinomycetota</taxon>
        <taxon>Actinomycetes</taxon>
        <taxon>Streptosporangiales</taxon>
        <taxon>Thermomonosporaceae</taxon>
        <taxon>Actinoallomurus</taxon>
    </lineage>
</organism>
<reference evidence="2" key="1">
    <citation type="journal article" date="2019" name="Int. J. Syst. Evol. Microbiol.">
        <title>The Global Catalogue of Microorganisms (GCM) 10K type strain sequencing project: providing services to taxonomists for standard genome sequencing and annotation.</title>
        <authorList>
            <consortium name="The Broad Institute Genomics Platform"/>
            <consortium name="The Broad Institute Genome Sequencing Center for Infectious Disease"/>
            <person name="Wu L."/>
            <person name="Ma J."/>
        </authorList>
    </citation>
    <scope>NUCLEOTIDE SEQUENCE [LARGE SCALE GENOMIC DNA]</scope>
    <source>
        <strain evidence="2">JCM 17939</strain>
    </source>
</reference>
<proteinExistence type="predicted"/>
<accession>A0ABP8UHC9</accession>
<evidence type="ECO:0000313" key="1">
    <source>
        <dbReference type="EMBL" id="GAA4631158.1"/>
    </source>
</evidence>
<evidence type="ECO:0000313" key="2">
    <source>
        <dbReference type="Proteomes" id="UP001501442"/>
    </source>
</evidence>
<comment type="caution">
    <text evidence="1">The sequence shown here is derived from an EMBL/GenBank/DDBJ whole genome shotgun (WGS) entry which is preliminary data.</text>
</comment>
<gene>
    <name evidence="1" type="ORF">GCM10023196_059440</name>
</gene>
<name>A0ABP8UHC9_9ACTN</name>
<dbReference type="EMBL" id="BAABHK010000009">
    <property type="protein sequence ID" value="GAA4631158.1"/>
    <property type="molecule type" value="Genomic_DNA"/>
</dbReference>
<protein>
    <submittedName>
        <fullName evidence="1">Uncharacterized protein</fullName>
    </submittedName>
</protein>